<organism evidence="1 2">
    <name type="scientific">Cricetulus griseus</name>
    <name type="common">Chinese hamster</name>
    <name type="synonym">Cricetulus barabensis griseus</name>
    <dbReference type="NCBI Taxonomy" id="10029"/>
    <lineage>
        <taxon>Eukaryota</taxon>
        <taxon>Metazoa</taxon>
        <taxon>Chordata</taxon>
        <taxon>Craniata</taxon>
        <taxon>Vertebrata</taxon>
        <taxon>Euteleostomi</taxon>
        <taxon>Mammalia</taxon>
        <taxon>Eutheria</taxon>
        <taxon>Euarchontoglires</taxon>
        <taxon>Glires</taxon>
        <taxon>Rodentia</taxon>
        <taxon>Myomorpha</taxon>
        <taxon>Muroidea</taxon>
        <taxon>Cricetidae</taxon>
        <taxon>Cricetinae</taxon>
        <taxon>Cricetulus</taxon>
    </lineage>
</organism>
<proteinExistence type="predicted"/>
<accession>G3IJ38</accession>
<dbReference type="Proteomes" id="UP000001075">
    <property type="component" value="Unassembled WGS sequence"/>
</dbReference>
<evidence type="ECO:0000313" key="2">
    <source>
        <dbReference type="Proteomes" id="UP000001075"/>
    </source>
</evidence>
<dbReference type="AlphaFoldDB" id="G3IJ38"/>
<dbReference type="EMBL" id="JH003186">
    <property type="protein sequence ID" value="EGW14204.1"/>
    <property type="molecule type" value="Genomic_DNA"/>
</dbReference>
<evidence type="ECO:0000313" key="1">
    <source>
        <dbReference type="EMBL" id="EGW14204.1"/>
    </source>
</evidence>
<gene>
    <name evidence="1" type="ORF">I79_023869</name>
</gene>
<reference evidence="2" key="1">
    <citation type="journal article" date="2011" name="Nat. Biotechnol.">
        <title>The genomic sequence of the Chinese hamster ovary (CHO)-K1 cell line.</title>
        <authorList>
            <person name="Xu X."/>
            <person name="Nagarajan H."/>
            <person name="Lewis N.E."/>
            <person name="Pan S."/>
            <person name="Cai Z."/>
            <person name="Liu X."/>
            <person name="Chen W."/>
            <person name="Xie M."/>
            <person name="Wang W."/>
            <person name="Hammond S."/>
            <person name="Andersen M.R."/>
            <person name="Neff N."/>
            <person name="Passarelli B."/>
            <person name="Koh W."/>
            <person name="Fan H.C."/>
            <person name="Wang J."/>
            <person name="Gui Y."/>
            <person name="Lee K.H."/>
            <person name="Betenbaugh M.J."/>
            <person name="Quake S.R."/>
            <person name="Famili I."/>
            <person name="Palsson B.O."/>
            <person name="Wang J."/>
        </authorList>
    </citation>
    <scope>NUCLEOTIDE SEQUENCE [LARGE SCALE GENOMIC DNA]</scope>
    <source>
        <strain evidence="2">CHO K1 cell line</strain>
    </source>
</reference>
<dbReference type="InParanoid" id="G3IJ38"/>
<name>G3IJ38_CRIGR</name>
<sequence>MRITVNGCCASGLSLIGMGPTCCLAQKISQDYMDPHRLWVEAEVLSLPMDEPAGN</sequence>
<protein>
    <submittedName>
        <fullName evidence="1">Uncharacterized protein</fullName>
    </submittedName>
</protein>